<dbReference type="VEuPathDB" id="TriTrypDB:BSAL_16480"/>
<evidence type="ECO:0000313" key="3">
    <source>
        <dbReference type="EMBL" id="CUG88624.1"/>
    </source>
</evidence>
<keyword evidence="2" id="KW-1133">Transmembrane helix</keyword>
<evidence type="ECO:0000256" key="2">
    <source>
        <dbReference type="SAM" id="Phobius"/>
    </source>
</evidence>
<gene>
    <name evidence="3" type="ORF">BSAL_16480</name>
</gene>
<name>A0A0S4JET0_BODSA</name>
<feature type="region of interest" description="Disordered" evidence="1">
    <location>
        <begin position="141"/>
        <end position="161"/>
    </location>
</feature>
<sequence length="161" mass="17654">MPKTSDAPQDDGLGLFLPGNPGYTRHAGTIQKGREFLRSTAKGQDVCRKGFLDGDERIAALTAAMEDDVNDTTHTATHHPWTIKPSEPRKDGSNTKRGKTAQKIDTGVFALWSKRQIRAVFVVLLLVIVCGGHGWRLHQRFHGNPQTSPPTDPGPHPVTPF</sequence>
<evidence type="ECO:0000256" key="1">
    <source>
        <dbReference type="SAM" id="MobiDB-lite"/>
    </source>
</evidence>
<organism evidence="3 4">
    <name type="scientific">Bodo saltans</name>
    <name type="common">Flagellated protozoan</name>
    <dbReference type="NCBI Taxonomy" id="75058"/>
    <lineage>
        <taxon>Eukaryota</taxon>
        <taxon>Discoba</taxon>
        <taxon>Euglenozoa</taxon>
        <taxon>Kinetoplastea</taxon>
        <taxon>Metakinetoplastina</taxon>
        <taxon>Eubodonida</taxon>
        <taxon>Bodonidae</taxon>
        <taxon>Bodo</taxon>
    </lineage>
</organism>
<protein>
    <submittedName>
        <fullName evidence="3">Transmembrane protein, putative</fullName>
    </submittedName>
</protein>
<keyword evidence="2" id="KW-0472">Membrane</keyword>
<feature type="region of interest" description="Disordered" evidence="1">
    <location>
        <begin position="67"/>
        <end position="99"/>
    </location>
</feature>
<keyword evidence="2 3" id="KW-0812">Transmembrane</keyword>
<dbReference type="EMBL" id="CYKH01001664">
    <property type="protein sequence ID" value="CUG88624.1"/>
    <property type="molecule type" value="Genomic_DNA"/>
</dbReference>
<reference evidence="4" key="1">
    <citation type="submission" date="2015-09" db="EMBL/GenBank/DDBJ databases">
        <authorList>
            <consortium name="Pathogen Informatics"/>
        </authorList>
    </citation>
    <scope>NUCLEOTIDE SEQUENCE [LARGE SCALE GENOMIC DNA]</scope>
    <source>
        <strain evidence="4">Lake Konstanz</strain>
    </source>
</reference>
<keyword evidence="4" id="KW-1185">Reference proteome</keyword>
<evidence type="ECO:0000313" key="4">
    <source>
        <dbReference type="Proteomes" id="UP000051952"/>
    </source>
</evidence>
<dbReference type="Proteomes" id="UP000051952">
    <property type="component" value="Unassembled WGS sequence"/>
</dbReference>
<feature type="transmembrane region" description="Helical" evidence="2">
    <location>
        <begin position="117"/>
        <end position="135"/>
    </location>
</feature>
<dbReference type="AlphaFoldDB" id="A0A0S4JET0"/>
<proteinExistence type="predicted"/>
<feature type="compositionally biased region" description="Pro residues" evidence="1">
    <location>
        <begin position="147"/>
        <end position="161"/>
    </location>
</feature>
<feature type="region of interest" description="Disordered" evidence="1">
    <location>
        <begin position="1"/>
        <end position="24"/>
    </location>
</feature>
<accession>A0A0S4JET0</accession>